<dbReference type="GO" id="GO:0097367">
    <property type="term" value="F:carbohydrate derivative binding"/>
    <property type="evidence" value="ECO:0007669"/>
    <property type="project" value="InterPro"/>
</dbReference>
<evidence type="ECO:0000259" key="5">
    <source>
        <dbReference type="PROSITE" id="PS51464"/>
    </source>
</evidence>
<dbReference type="Gene3D" id="1.10.10.10">
    <property type="entry name" value="Winged helix-like DNA-binding domain superfamily/Winged helix DNA-binding domain"/>
    <property type="match status" value="1"/>
</dbReference>
<evidence type="ECO:0000313" key="7">
    <source>
        <dbReference type="Proteomes" id="UP000523079"/>
    </source>
</evidence>
<reference evidence="6 7" key="1">
    <citation type="submission" date="2020-07" db="EMBL/GenBank/DDBJ databases">
        <title>Sequencing the genomes of 1000 actinobacteria strains.</title>
        <authorList>
            <person name="Klenk H.-P."/>
        </authorList>
    </citation>
    <scope>NUCLEOTIDE SEQUENCE [LARGE SCALE GENOMIC DNA]</scope>
    <source>
        <strain evidence="6 7">DSM 100723</strain>
    </source>
</reference>
<name>A0A7W3P754_9ACTN</name>
<comment type="caution">
    <text evidence="6">The sequence shown here is derived from an EMBL/GenBank/DDBJ whole genome shotgun (WGS) entry which is preliminary data.</text>
</comment>
<organism evidence="6 7">
    <name type="scientific">Microlunatus kandeliicorticis</name>
    <dbReference type="NCBI Taxonomy" id="1759536"/>
    <lineage>
        <taxon>Bacteria</taxon>
        <taxon>Bacillati</taxon>
        <taxon>Actinomycetota</taxon>
        <taxon>Actinomycetes</taxon>
        <taxon>Propionibacteriales</taxon>
        <taxon>Propionibacteriaceae</taxon>
        <taxon>Microlunatus</taxon>
    </lineage>
</organism>
<dbReference type="Pfam" id="PF01380">
    <property type="entry name" value="SIS"/>
    <property type="match status" value="1"/>
</dbReference>
<feature type="domain" description="HTH rpiR-type" evidence="4">
    <location>
        <begin position="25"/>
        <end position="101"/>
    </location>
</feature>
<dbReference type="Proteomes" id="UP000523079">
    <property type="component" value="Unassembled WGS sequence"/>
</dbReference>
<dbReference type="PROSITE" id="PS51071">
    <property type="entry name" value="HTH_RPIR"/>
    <property type="match status" value="1"/>
</dbReference>
<dbReference type="PANTHER" id="PTHR30514:SF1">
    <property type="entry name" value="HTH-TYPE TRANSCRIPTIONAL REGULATOR HEXR-RELATED"/>
    <property type="match status" value="1"/>
</dbReference>
<dbReference type="InterPro" id="IPR046348">
    <property type="entry name" value="SIS_dom_sf"/>
</dbReference>
<dbReference type="GO" id="GO:0003677">
    <property type="term" value="F:DNA binding"/>
    <property type="evidence" value="ECO:0007669"/>
    <property type="project" value="UniProtKB-KW"/>
</dbReference>
<evidence type="ECO:0000313" key="6">
    <source>
        <dbReference type="EMBL" id="MBA8795674.1"/>
    </source>
</evidence>
<dbReference type="Pfam" id="PF01418">
    <property type="entry name" value="HTH_6"/>
    <property type="match status" value="1"/>
</dbReference>
<protein>
    <submittedName>
        <fullName evidence="6">DNA-binding MurR/RpiR family transcriptional regulator</fullName>
    </submittedName>
</protein>
<dbReference type="InterPro" id="IPR047640">
    <property type="entry name" value="RpiR-like"/>
</dbReference>
<dbReference type="InterPro" id="IPR001347">
    <property type="entry name" value="SIS_dom"/>
</dbReference>
<dbReference type="RefSeq" id="WP_182561263.1">
    <property type="nucleotide sequence ID" value="NZ_JACGWT010000005.1"/>
</dbReference>
<dbReference type="InterPro" id="IPR035472">
    <property type="entry name" value="RpiR-like_SIS"/>
</dbReference>
<accession>A0A7W3P754</accession>
<dbReference type="CDD" id="cd05013">
    <property type="entry name" value="SIS_RpiR"/>
    <property type="match status" value="1"/>
</dbReference>
<dbReference type="AlphaFoldDB" id="A0A7W3P754"/>
<dbReference type="Gene3D" id="3.40.50.10490">
    <property type="entry name" value="Glucose-6-phosphate isomerase like protein, domain 1"/>
    <property type="match status" value="1"/>
</dbReference>
<dbReference type="GO" id="GO:0003700">
    <property type="term" value="F:DNA-binding transcription factor activity"/>
    <property type="evidence" value="ECO:0007669"/>
    <property type="project" value="InterPro"/>
</dbReference>
<keyword evidence="7" id="KW-1185">Reference proteome</keyword>
<dbReference type="SUPFAM" id="SSF46689">
    <property type="entry name" value="Homeodomain-like"/>
    <property type="match status" value="1"/>
</dbReference>
<sequence length="313" mass="33215">MTHVAEDQEQAVAESAPATRARPTLSVLIRVRRALPNLRPAEQRVARAVLDDPAAVSESSITTVAKQCNTSETTVLRFCRAIGLAGYPELRIALARAAQWEESDHAGAPITGQISATDPLSDVVAKITHADANAIQDTARALDLDVLQKAVDAVVAARRVNIIGAGASALVGQDLHQKLHRIGMISFVWADPHVSLSSAALLTEADVAIGISHTGTTIDTIDALRVARRRGATTIAITNFDGSPISEEADLLLVTAARETTFRSGAMSSRIAQLALVDCLFAGVAQRSYDSAVEALESTFAAVQSRRSGRRKR</sequence>
<gene>
    <name evidence="6" type="ORF">FHX74_003310</name>
</gene>
<keyword evidence="3" id="KW-0804">Transcription</keyword>
<dbReference type="InterPro" id="IPR036388">
    <property type="entry name" value="WH-like_DNA-bd_sf"/>
</dbReference>
<dbReference type="PANTHER" id="PTHR30514">
    <property type="entry name" value="GLUCOKINASE"/>
    <property type="match status" value="1"/>
</dbReference>
<dbReference type="InterPro" id="IPR009057">
    <property type="entry name" value="Homeodomain-like_sf"/>
</dbReference>
<evidence type="ECO:0000256" key="1">
    <source>
        <dbReference type="ARBA" id="ARBA00023015"/>
    </source>
</evidence>
<evidence type="ECO:0000259" key="4">
    <source>
        <dbReference type="PROSITE" id="PS51071"/>
    </source>
</evidence>
<dbReference type="PROSITE" id="PS51464">
    <property type="entry name" value="SIS"/>
    <property type="match status" value="1"/>
</dbReference>
<dbReference type="EMBL" id="JACGWT010000005">
    <property type="protein sequence ID" value="MBA8795674.1"/>
    <property type="molecule type" value="Genomic_DNA"/>
</dbReference>
<evidence type="ECO:0000256" key="3">
    <source>
        <dbReference type="ARBA" id="ARBA00023163"/>
    </source>
</evidence>
<evidence type="ECO:0000256" key="2">
    <source>
        <dbReference type="ARBA" id="ARBA00023125"/>
    </source>
</evidence>
<feature type="domain" description="SIS" evidence="5">
    <location>
        <begin position="150"/>
        <end position="290"/>
    </location>
</feature>
<dbReference type="GO" id="GO:1901135">
    <property type="term" value="P:carbohydrate derivative metabolic process"/>
    <property type="evidence" value="ECO:0007669"/>
    <property type="project" value="InterPro"/>
</dbReference>
<dbReference type="InterPro" id="IPR000281">
    <property type="entry name" value="HTH_RpiR"/>
</dbReference>
<dbReference type="SUPFAM" id="SSF53697">
    <property type="entry name" value="SIS domain"/>
    <property type="match status" value="1"/>
</dbReference>
<keyword evidence="1" id="KW-0805">Transcription regulation</keyword>
<keyword evidence="2 6" id="KW-0238">DNA-binding</keyword>
<proteinExistence type="predicted"/>